<organism evidence="8 9">
    <name type="scientific">Hondaea fermentalgiana</name>
    <dbReference type="NCBI Taxonomy" id="2315210"/>
    <lineage>
        <taxon>Eukaryota</taxon>
        <taxon>Sar</taxon>
        <taxon>Stramenopiles</taxon>
        <taxon>Bigyra</taxon>
        <taxon>Labyrinthulomycetes</taxon>
        <taxon>Thraustochytrida</taxon>
        <taxon>Thraustochytriidae</taxon>
        <taxon>Hondaea</taxon>
    </lineage>
</organism>
<evidence type="ECO:0000256" key="5">
    <source>
        <dbReference type="PIRSR" id="PIRSR604254-1"/>
    </source>
</evidence>
<dbReference type="InParanoid" id="A0A2R5GE97"/>
<feature type="transmembrane region" description="Helical" evidence="7">
    <location>
        <begin position="245"/>
        <end position="264"/>
    </location>
</feature>
<feature type="transmembrane region" description="Helical" evidence="7">
    <location>
        <begin position="340"/>
        <end position="363"/>
    </location>
</feature>
<feature type="binding site" evidence="5">
    <location>
        <position position="431"/>
    </location>
    <ligand>
        <name>Zn(2+)</name>
        <dbReference type="ChEBI" id="CHEBI:29105"/>
    </ligand>
</feature>
<dbReference type="Gene3D" id="3.80.10.10">
    <property type="entry name" value="Ribonuclease Inhibitor"/>
    <property type="match status" value="1"/>
</dbReference>
<feature type="compositionally biased region" description="Low complexity" evidence="6">
    <location>
        <begin position="1"/>
        <end position="10"/>
    </location>
</feature>
<dbReference type="EMBL" id="BEYU01000038">
    <property type="protein sequence ID" value="GBG28058.1"/>
    <property type="molecule type" value="Genomic_DNA"/>
</dbReference>
<accession>A0A2R5GE97</accession>
<feature type="transmembrane region" description="Helical" evidence="7">
    <location>
        <begin position="276"/>
        <end position="296"/>
    </location>
</feature>
<keyword evidence="5" id="KW-0862">Zinc</keyword>
<keyword evidence="4 7" id="KW-0472">Membrane</keyword>
<reference evidence="8 9" key="1">
    <citation type="submission" date="2017-12" db="EMBL/GenBank/DDBJ databases">
        <title>Sequencing, de novo assembly and annotation of complete genome of a new Thraustochytrid species, strain FCC1311.</title>
        <authorList>
            <person name="Sedici K."/>
            <person name="Godart F."/>
            <person name="Aiese Cigliano R."/>
            <person name="Sanseverino W."/>
            <person name="Barakat M."/>
            <person name="Ortet P."/>
            <person name="Marechal E."/>
            <person name="Cagnac O."/>
            <person name="Amato A."/>
        </authorList>
    </citation>
    <scope>NUCLEOTIDE SEQUENCE [LARGE SCALE GENOMIC DNA]</scope>
</reference>
<protein>
    <submittedName>
        <fullName evidence="8">Monocyte to macrophage differentiation factor</fullName>
    </submittedName>
</protein>
<evidence type="ECO:0000256" key="4">
    <source>
        <dbReference type="ARBA" id="ARBA00023136"/>
    </source>
</evidence>
<feature type="transmembrane region" description="Helical" evidence="7">
    <location>
        <begin position="316"/>
        <end position="333"/>
    </location>
</feature>
<feature type="transmembrane region" description="Helical" evidence="7">
    <location>
        <begin position="430"/>
        <end position="452"/>
    </location>
</feature>
<evidence type="ECO:0000256" key="2">
    <source>
        <dbReference type="ARBA" id="ARBA00022692"/>
    </source>
</evidence>
<evidence type="ECO:0000313" key="9">
    <source>
        <dbReference type="Proteomes" id="UP000241890"/>
    </source>
</evidence>
<dbReference type="OrthoDB" id="186812at2759"/>
<proteinExistence type="predicted"/>
<keyword evidence="3 7" id="KW-1133">Transmembrane helix</keyword>
<dbReference type="AlphaFoldDB" id="A0A2R5GE97"/>
<dbReference type="InterPro" id="IPR004254">
    <property type="entry name" value="AdipoR/HlyIII-related"/>
</dbReference>
<feature type="binding site" evidence="5">
    <location>
        <position position="427"/>
    </location>
    <ligand>
        <name>Zn(2+)</name>
        <dbReference type="ChEBI" id="CHEBI:29105"/>
    </ligand>
</feature>
<evidence type="ECO:0000256" key="6">
    <source>
        <dbReference type="SAM" id="MobiDB-lite"/>
    </source>
</evidence>
<keyword evidence="9" id="KW-1185">Reference proteome</keyword>
<comment type="caution">
    <text evidence="8">The sequence shown here is derived from an EMBL/GenBank/DDBJ whole genome shotgun (WGS) entry which is preliminary data.</text>
</comment>
<dbReference type="GO" id="GO:0016020">
    <property type="term" value="C:membrane"/>
    <property type="evidence" value="ECO:0007669"/>
    <property type="project" value="UniProtKB-SubCell"/>
</dbReference>
<feature type="transmembrane region" description="Helical" evidence="7">
    <location>
        <begin position="399"/>
        <end position="418"/>
    </location>
</feature>
<feature type="region of interest" description="Disordered" evidence="6">
    <location>
        <begin position="1"/>
        <end position="44"/>
    </location>
</feature>
<dbReference type="PANTHER" id="PTHR20855">
    <property type="entry name" value="ADIPOR/PROGESTIN RECEPTOR-RELATED"/>
    <property type="match status" value="1"/>
</dbReference>
<evidence type="ECO:0000313" key="8">
    <source>
        <dbReference type="EMBL" id="GBG28058.1"/>
    </source>
</evidence>
<dbReference type="Pfam" id="PF03006">
    <property type="entry name" value="HlyIII"/>
    <property type="match status" value="1"/>
</dbReference>
<name>A0A2R5GE97_9STRA</name>
<dbReference type="SUPFAM" id="SSF52047">
    <property type="entry name" value="RNI-like"/>
    <property type="match status" value="1"/>
</dbReference>
<dbReference type="PANTHER" id="PTHR20855:SF3">
    <property type="entry name" value="LD03007P"/>
    <property type="match status" value="1"/>
</dbReference>
<dbReference type="InterPro" id="IPR032675">
    <property type="entry name" value="LRR_dom_sf"/>
</dbReference>
<feature type="binding site" evidence="5">
    <location>
        <position position="297"/>
    </location>
    <ligand>
        <name>Zn(2+)</name>
        <dbReference type="ChEBI" id="CHEBI:29105"/>
    </ligand>
</feature>
<dbReference type="Proteomes" id="UP000241890">
    <property type="component" value="Unassembled WGS sequence"/>
</dbReference>
<dbReference type="GO" id="GO:0046872">
    <property type="term" value="F:metal ion binding"/>
    <property type="evidence" value="ECO:0007669"/>
    <property type="project" value="UniProtKB-KW"/>
</dbReference>
<evidence type="ECO:0000256" key="1">
    <source>
        <dbReference type="ARBA" id="ARBA00004141"/>
    </source>
</evidence>
<keyword evidence="2 7" id="KW-0812">Transmembrane</keyword>
<feature type="transmembrane region" description="Helical" evidence="7">
    <location>
        <begin position="369"/>
        <end position="387"/>
    </location>
</feature>
<evidence type="ECO:0000256" key="3">
    <source>
        <dbReference type="ARBA" id="ARBA00022989"/>
    </source>
</evidence>
<keyword evidence="5" id="KW-0479">Metal-binding</keyword>
<comment type="subcellular location">
    <subcellularLocation>
        <location evidence="1">Membrane</location>
        <topology evidence="1">Multi-pass membrane protein</topology>
    </subcellularLocation>
</comment>
<gene>
    <name evidence="8" type="ORF">FCC1311_042812</name>
</gene>
<feature type="compositionally biased region" description="Polar residues" evidence="6">
    <location>
        <begin position="29"/>
        <end position="42"/>
    </location>
</feature>
<evidence type="ECO:0000256" key="7">
    <source>
        <dbReference type="SAM" id="Phobius"/>
    </source>
</evidence>
<sequence length="472" mass="51442">MRTRAAAAAASKHQKEGEEEESKGLEAQSPGTKTTMSETSPPSAHPYVTMCRECGCKVDPSVLTSLATDWSFVKASNEYSLLPLLLLVREEKAAKGKAVSKLREHLKTLRIRHADAPTHITDANARVVGLLLRECSNLRHLDVSRMKMSKYGAREIVAGLDECPTLETLNLSFNPGIAPALREGKLEKVIGKLENLTLLDVTNDQLGFAQVDALHTAMKETHAKSGLEFEIRDGGNNVFEEVLNALTHGVGVFLALVGTVVMMYHASAEGQSRRTFYACGVYCLCLILLFVSSTLLHAAFLNEKVSTVLGLLDHTAIYFLIAGTYLPFCVVSLEKHPYGWAMAVGEWGLAFAGIVLCIVHERVQVPMKMPIELALYLGMGWMLGIAWEDVKTHISPGAVELLLYGGLAYTGGVVFFVMEKLKHPIGHAVWHIFVLIGATCHYFAVLFFVVGLEEEGLRAAPRGPVGGTLSPL</sequence>